<keyword evidence="2" id="KW-0812">Transmembrane</keyword>
<reference evidence="3 4" key="1">
    <citation type="journal article" date="2019" name="Sci. Rep.">
        <title>Nanopore sequencing improves the draft genome of the human pathogenic amoeba Naegleria fowleri.</title>
        <authorList>
            <person name="Liechti N."/>
            <person name="Schurch N."/>
            <person name="Bruggmann R."/>
            <person name="Wittwer M."/>
        </authorList>
    </citation>
    <scope>NUCLEOTIDE SEQUENCE [LARGE SCALE GENOMIC DNA]</scope>
    <source>
        <strain evidence="3 4">ATCC 30894</strain>
    </source>
</reference>
<protein>
    <submittedName>
        <fullName evidence="3">Uncharacterized protein</fullName>
    </submittedName>
</protein>
<accession>A0A6A5BCT6</accession>
<keyword evidence="2" id="KW-1133">Transmembrane helix</keyword>
<dbReference type="RefSeq" id="XP_044556620.1">
    <property type="nucleotide sequence ID" value="XM_044713577.1"/>
</dbReference>
<sequence>MKKTIHHDATSSSLFNDGGTSNEQVFEHKLISSHRCCSSDSCGPHYYNCYDSTTNSSSSSTSSRGSLQPNMDLTEITTRTTAIERRDSEDCTHDDVHTSEFNSFLLVREDSSNESPSSWFADTIHHTILLQQPEERSSIACMTDDRHDHNSILHEHLEALPMNLAEVSMNGNVETNSQPQHSSLPEKEPKLFFSNAQQLEEYVLEQIGRMDESIFSPSGSLEKENFELNDTLGERVDKALTDDENQPSQDVPDSDRPCRGDDPYLVQETLLSEKLSTLQDENYLRSLQLGSLLVGNEENHTNYQMETIDNHSKNEIINNNTNCDEFEEKTSVACSYEETTSAESSSVDTELSEDKHNYLKTEQKIKPTLVDDVEHQHENTLQNLETEYALSPQPQHVNIPSIPFSNSPTVKVTTSLCEKKRKLEALKTTTSLESCNIMTIESSSAPSPTDIQFAVIEIAQVSLDIKGTSFFSNGIYYMKQKYRKSDKVLICLIITCLLVSCILFTAPIPLLAIGSSFLQQSGTPTSAAVSDGNAIIYTRFPCYIVGTRECSYSQSSSYSDTNRGIVFRISFPTFSKDGGSNVSQTNPNKPYKTLLSDTCYPKSQQYHTQSEYVCYTNKDETKVSLTEPKTSQSSYMTNVGFQLLLFGIIGFISSVCIVISLCCICWILIEHKPWIQDNLTFSEQLQLEAAEEASRKYKEANLV</sequence>
<evidence type="ECO:0000256" key="2">
    <source>
        <dbReference type="SAM" id="Phobius"/>
    </source>
</evidence>
<dbReference type="VEuPathDB" id="AmoebaDB:FDP41_009600"/>
<dbReference type="OrthoDB" id="10535775at2759"/>
<keyword evidence="4" id="KW-1185">Reference proteome</keyword>
<keyword evidence="2" id="KW-0472">Membrane</keyword>
<gene>
    <name evidence="3" type="ORF">FDP41_009600</name>
</gene>
<comment type="caution">
    <text evidence="3">The sequence shown here is derived from an EMBL/GenBank/DDBJ whole genome shotgun (WGS) entry which is preliminary data.</text>
</comment>
<evidence type="ECO:0000256" key="1">
    <source>
        <dbReference type="SAM" id="MobiDB-lite"/>
    </source>
</evidence>
<dbReference type="VEuPathDB" id="AmoebaDB:NfTy_086750"/>
<feature type="transmembrane region" description="Helical" evidence="2">
    <location>
        <begin position="643"/>
        <end position="669"/>
    </location>
</feature>
<organism evidence="3 4">
    <name type="scientific">Naegleria fowleri</name>
    <name type="common">Brain eating amoeba</name>
    <dbReference type="NCBI Taxonomy" id="5763"/>
    <lineage>
        <taxon>Eukaryota</taxon>
        <taxon>Discoba</taxon>
        <taxon>Heterolobosea</taxon>
        <taxon>Tetramitia</taxon>
        <taxon>Eutetramitia</taxon>
        <taxon>Vahlkampfiidae</taxon>
        <taxon>Naegleria</taxon>
    </lineage>
</organism>
<evidence type="ECO:0000313" key="4">
    <source>
        <dbReference type="Proteomes" id="UP000444721"/>
    </source>
</evidence>
<dbReference type="AlphaFoldDB" id="A0A6A5BCT6"/>
<name>A0A6A5BCT6_NAEFO</name>
<proteinExistence type="predicted"/>
<dbReference type="EMBL" id="VFQX01000072">
    <property type="protein sequence ID" value="KAF0971904.1"/>
    <property type="molecule type" value="Genomic_DNA"/>
</dbReference>
<dbReference type="Proteomes" id="UP000444721">
    <property type="component" value="Unassembled WGS sequence"/>
</dbReference>
<feature type="transmembrane region" description="Helical" evidence="2">
    <location>
        <begin position="488"/>
        <end position="513"/>
    </location>
</feature>
<feature type="region of interest" description="Disordered" evidence="1">
    <location>
        <begin position="240"/>
        <end position="261"/>
    </location>
</feature>
<dbReference type="GeneID" id="68116816"/>
<dbReference type="VEuPathDB" id="AmoebaDB:NF0050430"/>
<evidence type="ECO:0000313" key="3">
    <source>
        <dbReference type="EMBL" id="KAF0971904.1"/>
    </source>
</evidence>